<dbReference type="InterPro" id="IPR006108">
    <property type="entry name" value="3HC_DH_C"/>
</dbReference>
<evidence type="ECO:0000259" key="4">
    <source>
        <dbReference type="Pfam" id="PF00725"/>
    </source>
</evidence>
<proteinExistence type="inferred from homology"/>
<feature type="domain" description="3-hydroxyacyl-CoA dehydrogenase C-terminal" evidence="4">
    <location>
        <begin position="190"/>
        <end position="286"/>
    </location>
</feature>
<keyword evidence="7" id="KW-1185">Reference proteome</keyword>
<name>A0ABS2SE12_9PSEU</name>
<comment type="similarity">
    <text evidence="2">Belongs to the 3-hydroxyacyl-CoA dehydrogenase family.</text>
</comment>
<gene>
    <name evidence="6" type="ORF">JOE68_005367</name>
</gene>
<dbReference type="PIRSF" id="PIRSF000105">
    <property type="entry name" value="HCDH"/>
    <property type="match status" value="1"/>
</dbReference>
<evidence type="ECO:0000259" key="5">
    <source>
        <dbReference type="Pfam" id="PF02737"/>
    </source>
</evidence>
<dbReference type="InterPro" id="IPR036291">
    <property type="entry name" value="NAD(P)-bd_dom_sf"/>
</dbReference>
<evidence type="ECO:0000256" key="2">
    <source>
        <dbReference type="ARBA" id="ARBA00009463"/>
    </source>
</evidence>
<evidence type="ECO:0000313" key="6">
    <source>
        <dbReference type="EMBL" id="MBM7814502.1"/>
    </source>
</evidence>
<dbReference type="GO" id="GO:0008691">
    <property type="term" value="F:3-hydroxybutyryl-CoA dehydrogenase activity"/>
    <property type="evidence" value="ECO:0007669"/>
    <property type="project" value="UniProtKB-EC"/>
</dbReference>
<comment type="pathway">
    <text evidence="1">Lipid metabolism; butanoate metabolism.</text>
</comment>
<dbReference type="InterPro" id="IPR013328">
    <property type="entry name" value="6PGD_dom2"/>
</dbReference>
<dbReference type="PANTHER" id="PTHR48075">
    <property type="entry name" value="3-HYDROXYACYL-COA DEHYDROGENASE FAMILY PROTEIN"/>
    <property type="match status" value="1"/>
</dbReference>
<protein>
    <submittedName>
        <fullName evidence="6">3-hydroxybutyryl-CoA dehydrogenase</fullName>
        <ecNumber evidence="6">1.1.1.157</ecNumber>
    </submittedName>
</protein>
<dbReference type="Gene3D" id="1.10.1040.10">
    <property type="entry name" value="N-(1-d-carboxylethyl)-l-norvaline Dehydrogenase, domain 2"/>
    <property type="match status" value="1"/>
</dbReference>
<evidence type="ECO:0000313" key="7">
    <source>
        <dbReference type="Proteomes" id="UP001195724"/>
    </source>
</evidence>
<accession>A0ABS2SE12</accession>
<dbReference type="SUPFAM" id="SSF48179">
    <property type="entry name" value="6-phosphogluconate dehydrogenase C-terminal domain-like"/>
    <property type="match status" value="1"/>
</dbReference>
<dbReference type="InterPro" id="IPR006176">
    <property type="entry name" value="3-OHacyl-CoA_DH_NAD-bd"/>
</dbReference>
<dbReference type="SUPFAM" id="SSF51735">
    <property type="entry name" value="NAD(P)-binding Rossmann-fold domains"/>
    <property type="match status" value="1"/>
</dbReference>
<sequence length="286" mass="30200">MTIRTVGVIGAGTIGRGVAQSFAQAGYDVVLVDVSARQLDSATEQIARDLLVLLMLPGAAGRGGGEDPARVLARIRTATTTAALADADFVVENVTEDWAVKRAVYEEIDGVCRPGVVFGVNTSAVPIARVASATGRAPDVLGLHFMNPVPMLDTVEVVRGAATSQDTLDTALALLGTLGKTGIVVQDAPGFVTNRVLMPTINEAIFCVQDGVATAEQVDRMFRGCFGHPMGPLQTGDLIGLDTILNSITVLHESYRDSKYRPAPLLVRMVEAGLLGRKTGRGFYTY</sequence>
<reference evidence="6 7" key="1">
    <citation type="submission" date="2021-01" db="EMBL/GenBank/DDBJ databases">
        <title>Sequencing the genomes of 1000 actinobacteria strains.</title>
        <authorList>
            <person name="Klenk H.-P."/>
        </authorList>
    </citation>
    <scope>NUCLEOTIDE SEQUENCE [LARGE SCALE GENOMIC DNA]</scope>
    <source>
        <strain evidence="6 7">DSM 44581</strain>
    </source>
</reference>
<dbReference type="Pfam" id="PF00725">
    <property type="entry name" value="3HCDH"/>
    <property type="match status" value="1"/>
</dbReference>
<comment type="caution">
    <text evidence="6">The sequence shown here is derived from an EMBL/GenBank/DDBJ whole genome shotgun (WGS) entry which is preliminary data.</text>
</comment>
<dbReference type="Gene3D" id="3.40.50.720">
    <property type="entry name" value="NAD(P)-binding Rossmann-like Domain"/>
    <property type="match status" value="1"/>
</dbReference>
<evidence type="ECO:0000256" key="1">
    <source>
        <dbReference type="ARBA" id="ARBA00005086"/>
    </source>
</evidence>
<dbReference type="InterPro" id="IPR008927">
    <property type="entry name" value="6-PGluconate_DH-like_C_sf"/>
</dbReference>
<organism evidence="6 7">
    <name type="scientific">Saccharothrix algeriensis</name>
    <dbReference type="NCBI Taxonomy" id="173560"/>
    <lineage>
        <taxon>Bacteria</taxon>
        <taxon>Bacillati</taxon>
        <taxon>Actinomycetota</taxon>
        <taxon>Actinomycetes</taxon>
        <taxon>Pseudonocardiales</taxon>
        <taxon>Pseudonocardiaceae</taxon>
        <taxon>Saccharothrix</taxon>
    </lineage>
</organism>
<dbReference type="PANTHER" id="PTHR48075:SF5">
    <property type="entry name" value="3-HYDROXYBUTYRYL-COA DEHYDROGENASE"/>
    <property type="match status" value="1"/>
</dbReference>
<keyword evidence="3 6" id="KW-0560">Oxidoreductase</keyword>
<dbReference type="EC" id="1.1.1.157" evidence="6"/>
<dbReference type="Proteomes" id="UP001195724">
    <property type="component" value="Unassembled WGS sequence"/>
</dbReference>
<evidence type="ECO:0000256" key="3">
    <source>
        <dbReference type="ARBA" id="ARBA00023002"/>
    </source>
</evidence>
<dbReference type="EMBL" id="JAFBCL010000001">
    <property type="protein sequence ID" value="MBM7814502.1"/>
    <property type="molecule type" value="Genomic_DNA"/>
</dbReference>
<dbReference type="RefSeq" id="WP_307819915.1">
    <property type="nucleotide sequence ID" value="NZ_JAFBCL010000001.1"/>
</dbReference>
<feature type="domain" description="3-hydroxyacyl-CoA dehydrogenase NAD binding" evidence="5">
    <location>
        <begin position="5"/>
        <end position="187"/>
    </location>
</feature>
<dbReference type="Pfam" id="PF02737">
    <property type="entry name" value="3HCDH_N"/>
    <property type="match status" value="1"/>
</dbReference>
<dbReference type="InterPro" id="IPR022694">
    <property type="entry name" value="3-OHacyl-CoA_DH"/>
</dbReference>